<dbReference type="Proteomes" id="UP000294614">
    <property type="component" value="Unassembled WGS sequence"/>
</dbReference>
<dbReference type="OrthoDB" id="9814591at2"/>
<dbReference type="GO" id="GO:0009252">
    <property type="term" value="P:peptidoglycan biosynthetic process"/>
    <property type="evidence" value="ECO:0007669"/>
    <property type="project" value="UniProtKB-UniRule"/>
</dbReference>
<dbReference type="AlphaFoldDB" id="A0A4R1KCT4"/>
<gene>
    <name evidence="7" type="primary">mltG</name>
    <name evidence="8" type="ORF">C8D98_1871</name>
</gene>
<keyword evidence="9" id="KW-1185">Reference proteome</keyword>
<dbReference type="RefSeq" id="WP_132873845.1">
    <property type="nucleotide sequence ID" value="NZ_JAJUHT010000001.1"/>
</dbReference>
<keyword evidence="6 7" id="KW-0961">Cell wall biogenesis/degradation</keyword>
<organism evidence="8 9">
    <name type="scientific">Seleniivibrio woodruffii</name>
    <dbReference type="NCBI Taxonomy" id="1078050"/>
    <lineage>
        <taxon>Bacteria</taxon>
        <taxon>Pseudomonadati</taxon>
        <taxon>Deferribacterota</taxon>
        <taxon>Deferribacteres</taxon>
        <taxon>Deferribacterales</taxon>
        <taxon>Geovibrionaceae</taxon>
        <taxon>Seleniivibrio</taxon>
    </lineage>
</organism>
<dbReference type="Gene3D" id="3.30.160.60">
    <property type="entry name" value="Classic Zinc Finger"/>
    <property type="match status" value="1"/>
</dbReference>
<keyword evidence="4 7" id="KW-0472">Membrane</keyword>
<dbReference type="PANTHER" id="PTHR30518">
    <property type="entry name" value="ENDOLYTIC MUREIN TRANSGLYCOSYLASE"/>
    <property type="match status" value="1"/>
</dbReference>
<dbReference type="NCBIfam" id="TIGR00247">
    <property type="entry name" value="endolytic transglycosylase MltG"/>
    <property type="match status" value="1"/>
</dbReference>
<evidence type="ECO:0000256" key="2">
    <source>
        <dbReference type="ARBA" id="ARBA00022692"/>
    </source>
</evidence>
<dbReference type="InterPro" id="IPR003770">
    <property type="entry name" value="MLTG-like"/>
</dbReference>
<dbReference type="Pfam" id="PF02618">
    <property type="entry name" value="YceG"/>
    <property type="match status" value="1"/>
</dbReference>
<evidence type="ECO:0000313" key="8">
    <source>
        <dbReference type="EMBL" id="TCK60989.1"/>
    </source>
</evidence>
<dbReference type="GO" id="GO:0005886">
    <property type="term" value="C:plasma membrane"/>
    <property type="evidence" value="ECO:0007669"/>
    <property type="project" value="UniProtKB-UniRule"/>
</dbReference>
<evidence type="ECO:0000313" key="9">
    <source>
        <dbReference type="Proteomes" id="UP000294614"/>
    </source>
</evidence>
<dbReference type="CDD" id="cd08010">
    <property type="entry name" value="MltG_like"/>
    <property type="match status" value="1"/>
</dbReference>
<comment type="function">
    <text evidence="7">Functions as a peptidoglycan terminase that cleaves nascent peptidoglycan strands endolytically to terminate their elongation.</text>
</comment>
<comment type="caution">
    <text evidence="8">The sequence shown here is derived from an EMBL/GenBank/DDBJ whole genome shotgun (WGS) entry which is preliminary data.</text>
</comment>
<protein>
    <recommendedName>
        <fullName evidence="7">Endolytic murein transglycosylase</fullName>
        <ecNumber evidence="7">4.2.2.29</ecNumber>
    </recommendedName>
    <alternativeName>
        <fullName evidence="7">Peptidoglycan lytic transglycosylase</fullName>
    </alternativeName>
    <alternativeName>
        <fullName evidence="7">Peptidoglycan polymerization terminase</fullName>
    </alternativeName>
</protein>
<evidence type="ECO:0000256" key="4">
    <source>
        <dbReference type="ARBA" id="ARBA00023136"/>
    </source>
</evidence>
<sequence>MYKIAFIAFTVVMFLATASFGLWTVKCEDFINNTRITAEISIPKGNGFNFMYENVIAKLDTPPLFRQYLIRMKEIDLNMKFGYYKVEDTPLKDFLDMIILGRQSVMKITFPEGFNTYDMSKRVGRFVVDDGEEFFRLTRDPQYIYELTGQNLESLEGYLYPSTYTFEPLTKPKTVIKTLYFYFKKQLPADIESRAAALGMSVNDIIILASIIQKETYDSSEAPLISSVYHNRLKKGMRLQADPTVIYGLMPDFDGNLRKRDLQDPSNPYNTYRKGGLPPTPICNPTKMAIEAALSPAATDYLYFVADKNRRHTFSVTYDEHREKVNVNQKQ</sequence>
<evidence type="ECO:0000256" key="3">
    <source>
        <dbReference type="ARBA" id="ARBA00022989"/>
    </source>
</evidence>
<dbReference type="GO" id="GO:0008932">
    <property type="term" value="F:lytic endotransglycosylase activity"/>
    <property type="evidence" value="ECO:0007669"/>
    <property type="project" value="UniProtKB-UniRule"/>
</dbReference>
<evidence type="ECO:0000256" key="5">
    <source>
        <dbReference type="ARBA" id="ARBA00023239"/>
    </source>
</evidence>
<keyword evidence="3 7" id="KW-1133">Transmembrane helix</keyword>
<accession>A0A4R1KCT4</accession>
<dbReference type="GO" id="GO:0071555">
    <property type="term" value="P:cell wall organization"/>
    <property type="evidence" value="ECO:0007669"/>
    <property type="project" value="UniProtKB-KW"/>
</dbReference>
<comment type="similarity">
    <text evidence="7">Belongs to the transglycosylase MltG family.</text>
</comment>
<dbReference type="HAMAP" id="MF_02065">
    <property type="entry name" value="MltG"/>
    <property type="match status" value="1"/>
</dbReference>
<reference evidence="8 9" key="1">
    <citation type="submission" date="2019-03" db="EMBL/GenBank/DDBJ databases">
        <title>Genomic Encyclopedia of Type Strains, Phase IV (KMG-IV): sequencing the most valuable type-strain genomes for metagenomic binning, comparative biology and taxonomic classification.</title>
        <authorList>
            <person name="Goeker M."/>
        </authorList>
    </citation>
    <scope>NUCLEOTIDE SEQUENCE [LARGE SCALE GENOMIC DNA]</scope>
    <source>
        <strain evidence="8 9">DSM 24984</strain>
    </source>
</reference>
<name>A0A4R1KCT4_9BACT</name>
<comment type="catalytic activity">
    <reaction evidence="7">
        <text>a peptidoglycan chain = a peptidoglycan chain with N-acetyl-1,6-anhydromuramyl-[peptide] at the reducing end + a peptidoglycan chain with N-acetylglucosamine at the non-reducing end.</text>
        <dbReference type="EC" id="4.2.2.29"/>
    </reaction>
</comment>
<evidence type="ECO:0000256" key="6">
    <source>
        <dbReference type="ARBA" id="ARBA00023316"/>
    </source>
</evidence>
<dbReference type="PANTHER" id="PTHR30518:SF2">
    <property type="entry name" value="ENDOLYTIC MUREIN TRANSGLYCOSYLASE"/>
    <property type="match status" value="1"/>
</dbReference>
<dbReference type="EMBL" id="SMGG01000004">
    <property type="protein sequence ID" value="TCK60989.1"/>
    <property type="molecule type" value="Genomic_DNA"/>
</dbReference>
<keyword evidence="2 7" id="KW-0812">Transmembrane</keyword>
<evidence type="ECO:0000256" key="7">
    <source>
        <dbReference type="HAMAP-Rule" id="MF_02065"/>
    </source>
</evidence>
<proteinExistence type="inferred from homology"/>
<keyword evidence="5 7" id="KW-0456">Lyase</keyword>
<evidence type="ECO:0000256" key="1">
    <source>
        <dbReference type="ARBA" id="ARBA00022475"/>
    </source>
</evidence>
<dbReference type="EC" id="4.2.2.29" evidence="7"/>
<feature type="site" description="Important for catalytic activity" evidence="7">
    <location>
        <position position="215"/>
    </location>
</feature>
<keyword evidence="1 7" id="KW-1003">Cell membrane</keyword>